<proteinExistence type="predicted"/>
<protein>
    <submittedName>
        <fullName evidence="1">Uncharacterized protein</fullName>
    </submittedName>
</protein>
<gene>
    <name evidence="1" type="ORF">ASPBRDRAFT_594043</name>
</gene>
<evidence type="ECO:0000313" key="2">
    <source>
        <dbReference type="Proteomes" id="UP000184499"/>
    </source>
</evidence>
<keyword evidence="2" id="KW-1185">Reference proteome</keyword>
<organism evidence="1 2">
    <name type="scientific">Aspergillus brasiliensis (strain CBS 101740 / IMI 381727 / IBT 21946)</name>
    <dbReference type="NCBI Taxonomy" id="767769"/>
    <lineage>
        <taxon>Eukaryota</taxon>
        <taxon>Fungi</taxon>
        <taxon>Dikarya</taxon>
        <taxon>Ascomycota</taxon>
        <taxon>Pezizomycotina</taxon>
        <taxon>Eurotiomycetes</taxon>
        <taxon>Eurotiomycetidae</taxon>
        <taxon>Eurotiales</taxon>
        <taxon>Aspergillaceae</taxon>
        <taxon>Aspergillus</taxon>
        <taxon>Aspergillus subgen. Circumdati</taxon>
    </lineage>
</organism>
<evidence type="ECO:0000313" key="1">
    <source>
        <dbReference type="EMBL" id="OJJ70872.1"/>
    </source>
</evidence>
<name>A0A1L9UGY3_ASPBC</name>
<dbReference type="AlphaFoldDB" id="A0A1L9UGY3"/>
<dbReference type="RefSeq" id="XP_067478120.1">
    <property type="nucleotide sequence ID" value="XM_067628055.1"/>
</dbReference>
<dbReference type="Proteomes" id="UP000184499">
    <property type="component" value="Unassembled WGS sequence"/>
</dbReference>
<dbReference type="EMBL" id="KV878685">
    <property type="protein sequence ID" value="OJJ70872.1"/>
    <property type="molecule type" value="Genomic_DNA"/>
</dbReference>
<dbReference type="VEuPathDB" id="FungiDB:ASPBRDRAFT_594043"/>
<sequence>MQVHILGATYYPLACTSVTVACVHTQTQSGHSGFDTLIQGDQSVGWNLCPESGPVWGLSVVCLCVLYCAFDVRTYTPYQTDIYAYIRRHV</sequence>
<accession>A0A1L9UGY3</accession>
<dbReference type="GeneID" id="93580543"/>
<reference evidence="2" key="1">
    <citation type="journal article" date="2017" name="Genome Biol.">
        <title>Comparative genomics reveals high biological diversity and specific adaptations in the industrially and medically important fungal genus Aspergillus.</title>
        <authorList>
            <person name="de Vries R.P."/>
            <person name="Riley R."/>
            <person name="Wiebenga A."/>
            <person name="Aguilar-Osorio G."/>
            <person name="Amillis S."/>
            <person name="Uchima C.A."/>
            <person name="Anderluh G."/>
            <person name="Asadollahi M."/>
            <person name="Askin M."/>
            <person name="Barry K."/>
            <person name="Battaglia E."/>
            <person name="Bayram O."/>
            <person name="Benocci T."/>
            <person name="Braus-Stromeyer S.A."/>
            <person name="Caldana C."/>
            <person name="Canovas D."/>
            <person name="Cerqueira G.C."/>
            <person name="Chen F."/>
            <person name="Chen W."/>
            <person name="Choi C."/>
            <person name="Clum A."/>
            <person name="Dos Santos R.A."/>
            <person name="Damasio A.R."/>
            <person name="Diallinas G."/>
            <person name="Emri T."/>
            <person name="Fekete E."/>
            <person name="Flipphi M."/>
            <person name="Freyberg S."/>
            <person name="Gallo A."/>
            <person name="Gournas C."/>
            <person name="Habgood R."/>
            <person name="Hainaut M."/>
            <person name="Harispe M.L."/>
            <person name="Henrissat B."/>
            <person name="Hilden K.S."/>
            <person name="Hope R."/>
            <person name="Hossain A."/>
            <person name="Karabika E."/>
            <person name="Karaffa L."/>
            <person name="Karanyi Z."/>
            <person name="Krasevec N."/>
            <person name="Kuo A."/>
            <person name="Kusch H."/>
            <person name="LaButti K."/>
            <person name="Lagendijk E.L."/>
            <person name="Lapidus A."/>
            <person name="Levasseur A."/>
            <person name="Lindquist E."/>
            <person name="Lipzen A."/>
            <person name="Logrieco A.F."/>
            <person name="MacCabe A."/>
            <person name="Maekelae M.R."/>
            <person name="Malavazi I."/>
            <person name="Melin P."/>
            <person name="Meyer V."/>
            <person name="Mielnichuk N."/>
            <person name="Miskei M."/>
            <person name="Molnar A.P."/>
            <person name="Mule G."/>
            <person name="Ngan C.Y."/>
            <person name="Orejas M."/>
            <person name="Orosz E."/>
            <person name="Ouedraogo J.P."/>
            <person name="Overkamp K.M."/>
            <person name="Park H.-S."/>
            <person name="Perrone G."/>
            <person name="Piumi F."/>
            <person name="Punt P.J."/>
            <person name="Ram A.F."/>
            <person name="Ramon A."/>
            <person name="Rauscher S."/>
            <person name="Record E."/>
            <person name="Riano-Pachon D.M."/>
            <person name="Robert V."/>
            <person name="Roehrig J."/>
            <person name="Ruller R."/>
            <person name="Salamov A."/>
            <person name="Salih N.S."/>
            <person name="Samson R.A."/>
            <person name="Sandor E."/>
            <person name="Sanguinetti M."/>
            <person name="Schuetze T."/>
            <person name="Sepcic K."/>
            <person name="Shelest E."/>
            <person name="Sherlock G."/>
            <person name="Sophianopoulou V."/>
            <person name="Squina F.M."/>
            <person name="Sun H."/>
            <person name="Susca A."/>
            <person name="Todd R.B."/>
            <person name="Tsang A."/>
            <person name="Unkles S.E."/>
            <person name="van de Wiele N."/>
            <person name="van Rossen-Uffink D."/>
            <person name="Oliveira J.V."/>
            <person name="Vesth T.C."/>
            <person name="Visser J."/>
            <person name="Yu J.-H."/>
            <person name="Zhou M."/>
            <person name="Andersen M.R."/>
            <person name="Archer D.B."/>
            <person name="Baker S.E."/>
            <person name="Benoit I."/>
            <person name="Brakhage A.A."/>
            <person name="Braus G.H."/>
            <person name="Fischer R."/>
            <person name="Frisvad J.C."/>
            <person name="Goldman G.H."/>
            <person name="Houbraken J."/>
            <person name="Oakley B."/>
            <person name="Pocsi I."/>
            <person name="Scazzocchio C."/>
            <person name="Seiboth B."/>
            <person name="vanKuyk P.A."/>
            <person name="Wortman J."/>
            <person name="Dyer P.S."/>
            <person name="Grigoriev I.V."/>
        </authorList>
    </citation>
    <scope>NUCLEOTIDE SEQUENCE [LARGE SCALE GENOMIC DNA]</scope>
    <source>
        <strain evidence="2">CBS 101740 / IMI 381727 / IBT 21946</strain>
    </source>
</reference>